<keyword evidence="1 3" id="KW-0378">Hydrolase</keyword>
<dbReference type="SUPFAM" id="SSF109604">
    <property type="entry name" value="HD-domain/PDEase-like"/>
    <property type="match status" value="1"/>
</dbReference>
<dbReference type="InterPro" id="IPR003607">
    <property type="entry name" value="HD/PDEase_dom"/>
</dbReference>
<accession>A0A809R762</accession>
<dbReference type="PANTHER" id="PTHR35795">
    <property type="entry name" value="SLR1885 PROTEIN"/>
    <property type="match status" value="1"/>
</dbReference>
<dbReference type="NCBIfam" id="NF002327">
    <property type="entry name" value="PRK01286.1-2"/>
    <property type="match status" value="1"/>
</dbReference>
<dbReference type="InterPro" id="IPR006261">
    <property type="entry name" value="dGTPase"/>
</dbReference>
<dbReference type="SMART" id="SM00471">
    <property type="entry name" value="HDc"/>
    <property type="match status" value="1"/>
</dbReference>
<evidence type="ECO:0000313" key="4">
    <source>
        <dbReference type="Proteomes" id="UP000662873"/>
    </source>
</evidence>
<dbReference type="Pfam" id="PF01966">
    <property type="entry name" value="HD"/>
    <property type="match status" value="1"/>
</dbReference>
<dbReference type="Gene3D" id="1.10.3210.10">
    <property type="entry name" value="Hypothetical protein af1432"/>
    <property type="match status" value="1"/>
</dbReference>
<feature type="domain" description="HD" evidence="2">
    <location>
        <begin position="76"/>
        <end position="204"/>
    </location>
</feature>
<organism evidence="3 4">
    <name type="scientific">Candidatus Nitrosymbiomonas proteolyticus</name>
    <dbReference type="NCBI Taxonomy" id="2608984"/>
    <lineage>
        <taxon>Bacteria</taxon>
        <taxon>Bacillati</taxon>
        <taxon>Armatimonadota</taxon>
        <taxon>Armatimonadota incertae sedis</taxon>
        <taxon>Candidatus Nitrosymbiomonas</taxon>
    </lineage>
</organism>
<evidence type="ECO:0000256" key="1">
    <source>
        <dbReference type="ARBA" id="ARBA00022801"/>
    </source>
</evidence>
<dbReference type="NCBIfam" id="TIGR01353">
    <property type="entry name" value="dGTP_triPase"/>
    <property type="match status" value="1"/>
</dbReference>
<dbReference type="GO" id="GO:0016793">
    <property type="term" value="F:triphosphoric monoester hydrolase activity"/>
    <property type="evidence" value="ECO:0007669"/>
    <property type="project" value="InterPro"/>
</dbReference>
<gene>
    <name evidence="3" type="ORF">NPRO_01230</name>
</gene>
<name>A0A809R762_9BACT</name>
<dbReference type="CDD" id="cd00077">
    <property type="entry name" value="HDc"/>
    <property type="match status" value="1"/>
</dbReference>
<protein>
    <submittedName>
        <fullName evidence="3">Deoxyguanosinetriphosphate triphosphohydrolase</fullName>
    </submittedName>
</protein>
<dbReference type="AlphaFoldDB" id="A0A809R762"/>
<dbReference type="InterPro" id="IPR051094">
    <property type="entry name" value="Diverse_Catalytic_Enzymes"/>
</dbReference>
<proteinExistence type="predicted"/>
<sequence>MTSVRERIEEREREWLSPFAALACQSEGRKRGEAPDPVRTCFQRDRDRVLHSKSFRRLKHKTQVFIDPLGDHYRTRLTHTLEVAQIARTIGRALRLNEDLIESIALAHDVGHSPFGHAGESALDEVIREVRAQRNDPQVPEGFRHYEQSLRVVDVLENLNLTHETLAGIAGHSKGRLDLTDADGNPTSTLEAAVVRIADRVAYLNHDLDDALRAGMVTEVPGKVRHLGETHGQRVGAMVEDVVESSLDRPVIRLSSQMLEATNFLKEWLFENVYHQYPKRYSDIPKAKALVRELFLYYCEPGNLPPGFEGIQGAIDYVAGMSDRYALDTYAELKLPTAFRGRNFRNS</sequence>
<dbReference type="EMBL" id="AP021858">
    <property type="protein sequence ID" value="BBO22528.1"/>
    <property type="molecule type" value="Genomic_DNA"/>
</dbReference>
<dbReference type="PANTHER" id="PTHR35795:SF1">
    <property type="entry name" value="BIS(5'-NUCLEOSYL)-TETRAPHOSPHATASE, SYMMETRICAL"/>
    <property type="match status" value="1"/>
</dbReference>
<evidence type="ECO:0000259" key="2">
    <source>
        <dbReference type="PROSITE" id="PS51831"/>
    </source>
</evidence>
<dbReference type="InterPro" id="IPR026875">
    <property type="entry name" value="PHydrolase_assoc_dom"/>
</dbReference>
<dbReference type="PROSITE" id="PS51831">
    <property type="entry name" value="HD"/>
    <property type="match status" value="1"/>
</dbReference>
<dbReference type="Pfam" id="PF13286">
    <property type="entry name" value="HD_assoc"/>
    <property type="match status" value="1"/>
</dbReference>
<evidence type="ECO:0000313" key="3">
    <source>
        <dbReference type="EMBL" id="BBO22528.1"/>
    </source>
</evidence>
<dbReference type="KEGG" id="npy:NPRO_01230"/>
<dbReference type="Proteomes" id="UP000662873">
    <property type="component" value="Chromosome"/>
</dbReference>
<reference evidence="3" key="1">
    <citation type="journal article" name="DNA Res.">
        <title>The physiological potential of anammox bacteria as revealed by their core genome structure.</title>
        <authorList>
            <person name="Okubo T."/>
            <person name="Toyoda A."/>
            <person name="Fukuhara K."/>
            <person name="Uchiyama I."/>
            <person name="Harigaya Y."/>
            <person name="Kuroiwa M."/>
            <person name="Suzuki T."/>
            <person name="Murakami Y."/>
            <person name="Suwa Y."/>
            <person name="Takami H."/>
        </authorList>
    </citation>
    <scope>NUCLEOTIDE SEQUENCE</scope>
    <source>
        <strain evidence="3">317325-2</strain>
    </source>
</reference>
<dbReference type="InterPro" id="IPR006674">
    <property type="entry name" value="HD_domain"/>
</dbReference>